<dbReference type="EMBL" id="JAHQIW010000088">
    <property type="protein sequence ID" value="KAJ1345948.1"/>
    <property type="molecule type" value="Genomic_DNA"/>
</dbReference>
<protein>
    <submittedName>
        <fullName evidence="1">Uncharacterized protein</fullName>
    </submittedName>
</protein>
<proteinExistence type="predicted"/>
<name>A0AAD5LWC8_PARTN</name>
<keyword evidence="2" id="KW-1185">Reference proteome</keyword>
<evidence type="ECO:0000313" key="2">
    <source>
        <dbReference type="Proteomes" id="UP001196413"/>
    </source>
</evidence>
<accession>A0AAD5LWC8</accession>
<dbReference type="AlphaFoldDB" id="A0AAD5LWC8"/>
<gene>
    <name evidence="1" type="ORF">KIN20_000590</name>
</gene>
<evidence type="ECO:0000313" key="1">
    <source>
        <dbReference type="EMBL" id="KAJ1345948.1"/>
    </source>
</evidence>
<reference evidence="1" key="1">
    <citation type="submission" date="2021-06" db="EMBL/GenBank/DDBJ databases">
        <title>Parelaphostrongylus tenuis whole genome reference sequence.</title>
        <authorList>
            <person name="Garwood T.J."/>
            <person name="Larsen P.A."/>
            <person name="Fountain-Jones N.M."/>
            <person name="Garbe J.R."/>
            <person name="Macchietto M.G."/>
            <person name="Kania S.A."/>
            <person name="Gerhold R.W."/>
            <person name="Richards J.E."/>
            <person name="Wolf T.M."/>
        </authorList>
    </citation>
    <scope>NUCLEOTIDE SEQUENCE</scope>
    <source>
        <strain evidence="1">MNPRO001-30</strain>
        <tissue evidence="1">Meninges</tissue>
    </source>
</reference>
<comment type="caution">
    <text evidence="1">The sequence shown here is derived from an EMBL/GenBank/DDBJ whole genome shotgun (WGS) entry which is preliminary data.</text>
</comment>
<dbReference type="Proteomes" id="UP001196413">
    <property type="component" value="Unassembled WGS sequence"/>
</dbReference>
<sequence length="70" mass="7733">MSKNCDIIPYFDRSLPFRDKAFQTLNKHSIIGSQQCQPDPAVELKVSAQSGALQLQSGNGHEYCIASFDS</sequence>
<organism evidence="1 2">
    <name type="scientific">Parelaphostrongylus tenuis</name>
    <name type="common">Meningeal worm</name>
    <dbReference type="NCBI Taxonomy" id="148309"/>
    <lineage>
        <taxon>Eukaryota</taxon>
        <taxon>Metazoa</taxon>
        <taxon>Ecdysozoa</taxon>
        <taxon>Nematoda</taxon>
        <taxon>Chromadorea</taxon>
        <taxon>Rhabditida</taxon>
        <taxon>Rhabditina</taxon>
        <taxon>Rhabditomorpha</taxon>
        <taxon>Strongyloidea</taxon>
        <taxon>Metastrongylidae</taxon>
        <taxon>Parelaphostrongylus</taxon>
    </lineage>
</organism>